<proteinExistence type="predicted"/>
<gene>
    <name evidence="2" type="ORF">Lmac_1920</name>
</gene>
<sequence>MPTHHARNTGFPQADSLIEKENVASQPSTGLSEVKSAEASPSNPVAVHDWPNALLILFLPPMYSPVSMKKPVRKAQGKSPRLPILSQ</sequence>
<organism evidence="2 3">
    <name type="scientific">Legionella maceachernii</name>
    <dbReference type="NCBI Taxonomy" id="466"/>
    <lineage>
        <taxon>Bacteria</taxon>
        <taxon>Pseudomonadati</taxon>
        <taxon>Pseudomonadota</taxon>
        <taxon>Gammaproteobacteria</taxon>
        <taxon>Legionellales</taxon>
        <taxon>Legionellaceae</taxon>
        <taxon>Legionella</taxon>
    </lineage>
</organism>
<dbReference type="Proteomes" id="UP000054908">
    <property type="component" value="Unassembled WGS sequence"/>
</dbReference>
<feature type="region of interest" description="Disordered" evidence="1">
    <location>
        <begin position="68"/>
        <end position="87"/>
    </location>
</feature>
<feature type="region of interest" description="Disordered" evidence="1">
    <location>
        <begin position="1"/>
        <end position="44"/>
    </location>
</feature>
<dbReference type="RefSeq" id="WP_058452671.1">
    <property type="nucleotide sequence ID" value="NZ_LNYL01000044.1"/>
</dbReference>
<name>A0A0W0VZ40_9GAMM</name>
<evidence type="ECO:0000256" key="1">
    <source>
        <dbReference type="SAM" id="MobiDB-lite"/>
    </source>
</evidence>
<dbReference type="EMBL" id="LNYL01000044">
    <property type="protein sequence ID" value="KTD25556.1"/>
    <property type="molecule type" value="Genomic_DNA"/>
</dbReference>
<evidence type="ECO:0000313" key="3">
    <source>
        <dbReference type="Proteomes" id="UP000054908"/>
    </source>
</evidence>
<dbReference type="AlphaFoldDB" id="A0A0W0VZ40"/>
<evidence type="ECO:0000313" key="2">
    <source>
        <dbReference type="EMBL" id="KTD25556.1"/>
    </source>
</evidence>
<keyword evidence="3" id="KW-1185">Reference proteome</keyword>
<reference evidence="2 3" key="1">
    <citation type="submission" date="2015-11" db="EMBL/GenBank/DDBJ databases">
        <title>Genomic analysis of 38 Legionella species identifies large and diverse effector repertoires.</title>
        <authorList>
            <person name="Burstein D."/>
            <person name="Amaro F."/>
            <person name="Zusman T."/>
            <person name="Lifshitz Z."/>
            <person name="Cohen O."/>
            <person name="Gilbert J.A."/>
            <person name="Pupko T."/>
            <person name="Shuman H.A."/>
            <person name="Segal G."/>
        </authorList>
    </citation>
    <scope>NUCLEOTIDE SEQUENCE [LARGE SCALE GENOMIC DNA]</scope>
    <source>
        <strain evidence="2 3">PX-1-G2-E2</strain>
    </source>
</reference>
<dbReference type="STRING" id="466.Lmac_1920"/>
<dbReference type="PATRIC" id="fig|466.6.peg.2027"/>
<protein>
    <submittedName>
        <fullName evidence="2">Uncharacterized protein</fullName>
    </submittedName>
</protein>
<accession>A0A0W0VZ40</accession>
<comment type="caution">
    <text evidence="2">The sequence shown here is derived from an EMBL/GenBank/DDBJ whole genome shotgun (WGS) entry which is preliminary data.</text>
</comment>